<evidence type="ECO:0000313" key="3">
    <source>
        <dbReference type="Proteomes" id="UP001438707"/>
    </source>
</evidence>
<dbReference type="EMBL" id="JALJOS010000011">
    <property type="protein sequence ID" value="KAK9833158.1"/>
    <property type="molecule type" value="Genomic_DNA"/>
</dbReference>
<feature type="region of interest" description="Disordered" evidence="1">
    <location>
        <begin position="42"/>
        <end position="82"/>
    </location>
</feature>
<dbReference type="Proteomes" id="UP001438707">
    <property type="component" value="Unassembled WGS sequence"/>
</dbReference>
<evidence type="ECO:0000256" key="1">
    <source>
        <dbReference type="SAM" id="MobiDB-lite"/>
    </source>
</evidence>
<name>A0AAW1RHY0_9CHLO</name>
<dbReference type="AlphaFoldDB" id="A0AAW1RHY0"/>
<organism evidence="2 3">
    <name type="scientific">Apatococcus lobatus</name>
    <dbReference type="NCBI Taxonomy" id="904363"/>
    <lineage>
        <taxon>Eukaryota</taxon>
        <taxon>Viridiplantae</taxon>
        <taxon>Chlorophyta</taxon>
        <taxon>core chlorophytes</taxon>
        <taxon>Trebouxiophyceae</taxon>
        <taxon>Chlorellales</taxon>
        <taxon>Chlorellaceae</taxon>
        <taxon>Apatococcus</taxon>
    </lineage>
</organism>
<keyword evidence="3" id="KW-1185">Reference proteome</keyword>
<gene>
    <name evidence="2" type="ORF">WJX74_008715</name>
</gene>
<sequence length="82" mass="8429">MISFTAGNSKAAAVSPESIVWSIGPFALPNLQLAQSLARADTDNPVRGAQPRGAKAASGRNVHDGACPLATRQPEGQWASGM</sequence>
<reference evidence="2 3" key="1">
    <citation type="journal article" date="2024" name="Nat. Commun.">
        <title>Phylogenomics reveals the evolutionary origins of lichenization in chlorophyte algae.</title>
        <authorList>
            <person name="Puginier C."/>
            <person name="Libourel C."/>
            <person name="Otte J."/>
            <person name="Skaloud P."/>
            <person name="Haon M."/>
            <person name="Grisel S."/>
            <person name="Petersen M."/>
            <person name="Berrin J.G."/>
            <person name="Delaux P.M."/>
            <person name="Dal Grande F."/>
            <person name="Keller J."/>
        </authorList>
    </citation>
    <scope>NUCLEOTIDE SEQUENCE [LARGE SCALE GENOMIC DNA]</scope>
    <source>
        <strain evidence="2 3">SAG 2145</strain>
    </source>
</reference>
<proteinExistence type="predicted"/>
<evidence type="ECO:0000313" key="2">
    <source>
        <dbReference type="EMBL" id="KAK9833158.1"/>
    </source>
</evidence>
<comment type="caution">
    <text evidence="2">The sequence shown here is derived from an EMBL/GenBank/DDBJ whole genome shotgun (WGS) entry which is preliminary data.</text>
</comment>
<protein>
    <submittedName>
        <fullName evidence="2">Uncharacterized protein</fullName>
    </submittedName>
</protein>
<accession>A0AAW1RHY0</accession>